<evidence type="ECO:0000256" key="3">
    <source>
        <dbReference type="ARBA" id="ARBA00022833"/>
    </source>
</evidence>
<keyword evidence="5" id="KW-0238">DNA-binding</keyword>
<evidence type="ECO:0000256" key="2">
    <source>
        <dbReference type="ARBA" id="ARBA00022491"/>
    </source>
</evidence>
<dbReference type="RefSeq" id="WP_330957839.1">
    <property type="nucleotide sequence ID" value="NZ_JAZGJQ010000003.1"/>
</dbReference>
<dbReference type="EMBL" id="JAZGJQ010000003">
    <property type="protein sequence ID" value="MEE6147071.1"/>
    <property type="molecule type" value="Genomic_DNA"/>
</dbReference>
<dbReference type="InterPro" id="IPR036388">
    <property type="entry name" value="WH-like_DNA-bd_sf"/>
</dbReference>
<dbReference type="Pfam" id="PF01475">
    <property type="entry name" value="FUR"/>
    <property type="match status" value="1"/>
</dbReference>
<keyword evidence="2" id="KW-0678">Repressor</keyword>
<dbReference type="PANTHER" id="PTHR33202:SF22">
    <property type="entry name" value="HYDROGEN PEROXIDE SENSITIVE REPRESSOR"/>
    <property type="match status" value="1"/>
</dbReference>
<dbReference type="Gene3D" id="1.10.10.10">
    <property type="entry name" value="Winged helix-like DNA-binding domain superfamily/Winged helix DNA-binding domain"/>
    <property type="match status" value="1"/>
</dbReference>
<sequence length="131" mass="14508">MERRNTRQRQLVLEAVRELCDHPTADEIYLHVREQDDHISRGTVYRNLHLLADSGEILSVKTPGGERFDRRRDHHAHLVCSVCGNVTDVSVPDETDLCASVQRATGYAGVTASTILTGVCPACQEAQAKQA</sequence>
<dbReference type="Proteomes" id="UP001332931">
    <property type="component" value="Unassembled WGS sequence"/>
</dbReference>
<evidence type="ECO:0000313" key="8">
    <source>
        <dbReference type="Proteomes" id="UP001332931"/>
    </source>
</evidence>
<proteinExistence type="inferred from homology"/>
<comment type="similarity">
    <text evidence="1">Belongs to the Fur family.</text>
</comment>
<dbReference type="Gene3D" id="3.30.1490.190">
    <property type="match status" value="1"/>
</dbReference>
<organism evidence="7 8">
    <name type="scientific">Olsenella absiana</name>
    <dbReference type="NCBI Taxonomy" id="3115222"/>
    <lineage>
        <taxon>Bacteria</taxon>
        <taxon>Bacillati</taxon>
        <taxon>Actinomycetota</taxon>
        <taxon>Coriobacteriia</taxon>
        <taxon>Coriobacteriales</taxon>
        <taxon>Atopobiaceae</taxon>
        <taxon>Olsenella</taxon>
    </lineage>
</organism>
<gene>
    <name evidence="7" type="ORF">VXJ25_03525</name>
</gene>
<name>A0ABU7R8Y1_9ACTN</name>
<keyword evidence="6" id="KW-0804">Transcription</keyword>
<protein>
    <submittedName>
        <fullName evidence="7">Transcriptional repressor</fullName>
    </submittedName>
</protein>
<dbReference type="SUPFAM" id="SSF46785">
    <property type="entry name" value="Winged helix' DNA-binding domain"/>
    <property type="match status" value="1"/>
</dbReference>
<dbReference type="InterPro" id="IPR036390">
    <property type="entry name" value="WH_DNA-bd_sf"/>
</dbReference>
<reference evidence="7 8" key="1">
    <citation type="submission" date="2024-01" db="EMBL/GenBank/DDBJ databases">
        <title>Description of Olsenella sp. nov., isolated from pig feces.</title>
        <authorList>
            <person name="Chang Y.-H."/>
        </authorList>
    </citation>
    <scope>NUCLEOTIDE SEQUENCE [LARGE SCALE GENOMIC DNA]</scope>
    <source>
        <strain evidence="7 8">YH-ols2223</strain>
    </source>
</reference>
<keyword evidence="4" id="KW-0805">Transcription regulation</keyword>
<evidence type="ECO:0000256" key="6">
    <source>
        <dbReference type="ARBA" id="ARBA00023163"/>
    </source>
</evidence>
<accession>A0ABU7R8Y1</accession>
<keyword evidence="8" id="KW-1185">Reference proteome</keyword>
<dbReference type="InterPro" id="IPR043135">
    <property type="entry name" value="Fur_C"/>
</dbReference>
<evidence type="ECO:0000313" key="7">
    <source>
        <dbReference type="EMBL" id="MEE6147071.1"/>
    </source>
</evidence>
<evidence type="ECO:0000256" key="4">
    <source>
        <dbReference type="ARBA" id="ARBA00023015"/>
    </source>
</evidence>
<evidence type="ECO:0000256" key="1">
    <source>
        <dbReference type="ARBA" id="ARBA00007957"/>
    </source>
</evidence>
<evidence type="ECO:0000256" key="5">
    <source>
        <dbReference type="ARBA" id="ARBA00023125"/>
    </source>
</evidence>
<dbReference type="InterPro" id="IPR002481">
    <property type="entry name" value="FUR"/>
</dbReference>
<keyword evidence="3" id="KW-0862">Zinc</keyword>
<dbReference type="CDD" id="cd07153">
    <property type="entry name" value="Fur_like"/>
    <property type="match status" value="1"/>
</dbReference>
<comment type="caution">
    <text evidence="7">The sequence shown here is derived from an EMBL/GenBank/DDBJ whole genome shotgun (WGS) entry which is preliminary data.</text>
</comment>
<dbReference type="PANTHER" id="PTHR33202">
    <property type="entry name" value="ZINC UPTAKE REGULATION PROTEIN"/>
    <property type="match status" value="1"/>
</dbReference>